<accession>A1AKC0</accession>
<reference evidence="2 3" key="1">
    <citation type="submission" date="2006-10" db="EMBL/GenBank/DDBJ databases">
        <title>Complete sequence of chromosome of Pelobacter propionicus DSM 2379.</title>
        <authorList>
            <consortium name="US DOE Joint Genome Institute"/>
            <person name="Copeland A."/>
            <person name="Lucas S."/>
            <person name="Lapidus A."/>
            <person name="Barry K."/>
            <person name="Detter J.C."/>
            <person name="Glavina del Rio T."/>
            <person name="Hammon N."/>
            <person name="Israni S."/>
            <person name="Dalin E."/>
            <person name="Tice H."/>
            <person name="Pitluck S."/>
            <person name="Saunders E."/>
            <person name="Brettin T."/>
            <person name="Bruce D."/>
            <person name="Han C."/>
            <person name="Tapia R."/>
            <person name="Schmutz J."/>
            <person name="Larimer F."/>
            <person name="Land M."/>
            <person name="Hauser L."/>
            <person name="Kyrpides N."/>
            <person name="Kim E."/>
            <person name="Lovley D."/>
            <person name="Richardson P."/>
        </authorList>
    </citation>
    <scope>NUCLEOTIDE SEQUENCE [LARGE SCALE GENOMIC DNA]</scope>
    <source>
        <strain evidence="3">DSM 2379 / NBRC 103807 / OttBd1</strain>
    </source>
</reference>
<dbReference type="RefSeq" id="WP_011734104.1">
    <property type="nucleotide sequence ID" value="NC_008609.1"/>
</dbReference>
<dbReference type="STRING" id="338966.Ppro_0154"/>
<evidence type="ECO:0000313" key="3">
    <source>
        <dbReference type="Proteomes" id="UP000006732"/>
    </source>
</evidence>
<feature type="domain" description="WCX" evidence="1">
    <location>
        <begin position="34"/>
        <end position="71"/>
    </location>
</feature>
<dbReference type="InterPro" id="IPR057727">
    <property type="entry name" value="WCX_dom"/>
</dbReference>
<organism evidence="2 3">
    <name type="scientific">Pelobacter propionicus (strain DSM 2379 / NBRC 103807 / OttBd1)</name>
    <dbReference type="NCBI Taxonomy" id="338966"/>
    <lineage>
        <taxon>Bacteria</taxon>
        <taxon>Pseudomonadati</taxon>
        <taxon>Thermodesulfobacteriota</taxon>
        <taxon>Desulfuromonadia</taxon>
        <taxon>Desulfuromonadales</taxon>
        <taxon>Desulfuromonadaceae</taxon>
        <taxon>Pelobacter</taxon>
    </lineage>
</organism>
<dbReference type="KEGG" id="ppd:Ppro_0154"/>
<dbReference type="EMBL" id="CP000482">
    <property type="protein sequence ID" value="ABK97790.1"/>
    <property type="molecule type" value="Genomic_DNA"/>
</dbReference>
<dbReference type="Proteomes" id="UP000006732">
    <property type="component" value="Chromosome"/>
</dbReference>
<dbReference type="HOGENOM" id="CLU_2495115_0_0_7"/>
<protein>
    <recommendedName>
        <fullName evidence="1">WCX domain-containing protein</fullName>
    </recommendedName>
</protein>
<name>A1AKC0_PELPD</name>
<keyword evidence="3" id="KW-1185">Reference proteome</keyword>
<proteinExistence type="predicted"/>
<dbReference type="AlphaFoldDB" id="A1AKC0"/>
<gene>
    <name evidence="2" type="ordered locus">Ppro_0154</name>
</gene>
<evidence type="ECO:0000313" key="2">
    <source>
        <dbReference type="EMBL" id="ABK97790.1"/>
    </source>
</evidence>
<sequence>MLSRNCWSFLIIRHSSAQRIPPSQYGRENNYKWLEAEVQDNRRLRWCLNGFGAEVEVLEPAELRKEFAESACCLRNVWMPPLFNML</sequence>
<evidence type="ECO:0000259" key="1">
    <source>
        <dbReference type="Pfam" id="PF25583"/>
    </source>
</evidence>
<dbReference type="Pfam" id="PF25583">
    <property type="entry name" value="WCX"/>
    <property type="match status" value="1"/>
</dbReference>